<keyword evidence="1" id="KW-0812">Transmembrane</keyword>
<dbReference type="AlphaFoldDB" id="A0A3N6PZG6"/>
<dbReference type="Pfam" id="PF19744">
    <property type="entry name" value="DUF6232"/>
    <property type="match status" value="1"/>
</dbReference>
<accession>A0A3N6PZG6</accession>
<organism evidence="2 3">
    <name type="scientific">Paraburkholderia dinghuensis</name>
    <dbReference type="NCBI Taxonomy" id="2305225"/>
    <lineage>
        <taxon>Bacteria</taxon>
        <taxon>Pseudomonadati</taxon>
        <taxon>Pseudomonadota</taxon>
        <taxon>Betaproteobacteria</taxon>
        <taxon>Burkholderiales</taxon>
        <taxon>Burkholderiaceae</taxon>
        <taxon>Paraburkholderia</taxon>
    </lineage>
</organism>
<dbReference type="Proteomes" id="UP000272778">
    <property type="component" value="Unassembled WGS sequence"/>
</dbReference>
<reference evidence="2 3" key="1">
    <citation type="submission" date="2018-11" db="EMBL/GenBank/DDBJ databases">
        <title>Paraburkholderia sp. DHOA04, isolated from soil.</title>
        <authorList>
            <person name="Gao Z.-H."/>
            <person name="Qiu L.-H."/>
            <person name="Fu J.-C."/>
        </authorList>
    </citation>
    <scope>NUCLEOTIDE SEQUENCE [LARGE SCALE GENOMIC DNA]</scope>
    <source>
        <strain evidence="2 3">DHOA04</strain>
    </source>
</reference>
<keyword evidence="3" id="KW-1185">Reference proteome</keyword>
<gene>
    <name evidence="2" type="ORF">D1Y85_14985</name>
</gene>
<keyword evidence="1" id="KW-1133">Transmembrane helix</keyword>
<name>A0A3N6PZG6_9BURK</name>
<keyword evidence="1" id="KW-0472">Membrane</keyword>
<dbReference type="OrthoDB" id="9035576at2"/>
<evidence type="ECO:0000313" key="3">
    <source>
        <dbReference type="Proteomes" id="UP000272778"/>
    </source>
</evidence>
<comment type="caution">
    <text evidence="2">The sequence shown here is derived from an EMBL/GenBank/DDBJ whole genome shotgun (WGS) entry which is preliminary data.</text>
</comment>
<evidence type="ECO:0008006" key="4">
    <source>
        <dbReference type="Google" id="ProtNLM"/>
    </source>
</evidence>
<dbReference type="RefSeq" id="WP_124151854.1">
    <property type="nucleotide sequence ID" value="NZ_RQIS01000010.1"/>
</dbReference>
<evidence type="ECO:0000256" key="1">
    <source>
        <dbReference type="SAM" id="Phobius"/>
    </source>
</evidence>
<feature type="transmembrane region" description="Helical" evidence="1">
    <location>
        <begin position="65"/>
        <end position="82"/>
    </location>
</feature>
<protein>
    <recommendedName>
        <fullName evidence="4">QacE</fullName>
    </recommendedName>
</protein>
<sequence length="131" mass="14198">MELPFNEAGVSVTRTALSVAGQVFPLRDIDDVQIVTVRRNHVVPICLSTSGAILAAGGYFLDSPTAFVCGLMLFVIGMLTWYSQDITHQLIVVKGSERREALSSLDPTFVERVEQAVRFAMAGRGDGAVVR</sequence>
<proteinExistence type="predicted"/>
<dbReference type="InterPro" id="IPR045629">
    <property type="entry name" value="DUF6232"/>
</dbReference>
<evidence type="ECO:0000313" key="2">
    <source>
        <dbReference type="EMBL" id="RQH05366.1"/>
    </source>
</evidence>
<dbReference type="EMBL" id="RQIS01000010">
    <property type="protein sequence ID" value="RQH05366.1"/>
    <property type="molecule type" value="Genomic_DNA"/>
</dbReference>